<evidence type="ECO:0000313" key="3">
    <source>
        <dbReference type="Proteomes" id="UP000050517"/>
    </source>
</evidence>
<proteinExistence type="predicted"/>
<feature type="transmembrane region" description="Helical" evidence="1">
    <location>
        <begin position="123"/>
        <end position="141"/>
    </location>
</feature>
<evidence type="ECO:0008006" key="4">
    <source>
        <dbReference type="Google" id="ProtNLM"/>
    </source>
</evidence>
<dbReference type="PATRIC" id="fig|1544416.3.peg.1823"/>
<keyword evidence="1" id="KW-0812">Transmembrane</keyword>
<protein>
    <recommendedName>
        <fullName evidence="4">EcsC protein family protein</fullName>
    </recommendedName>
</protein>
<organism evidence="2 3">
    <name type="scientific">Corynebacterium oculi</name>
    <dbReference type="NCBI Taxonomy" id="1544416"/>
    <lineage>
        <taxon>Bacteria</taxon>
        <taxon>Bacillati</taxon>
        <taxon>Actinomycetota</taxon>
        <taxon>Actinomycetes</taxon>
        <taxon>Mycobacteriales</taxon>
        <taxon>Corynebacteriaceae</taxon>
        <taxon>Corynebacterium</taxon>
    </lineage>
</organism>
<gene>
    <name evidence="2" type="ORF">Cocul_01823</name>
</gene>
<dbReference type="EMBL" id="LKST01000003">
    <property type="protein sequence ID" value="KQB83751.1"/>
    <property type="molecule type" value="Genomic_DNA"/>
</dbReference>
<evidence type="ECO:0000313" key="2">
    <source>
        <dbReference type="EMBL" id="KQB83751.1"/>
    </source>
</evidence>
<feature type="transmembrane region" description="Helical" evidence="1">
    <location>
        <begin position="181"/>
        <end position="201"/>
    </location>
</feature>
<dbReference type="AlphaFoldDB" id="A0A0Q0TXK1"/>
<accession>A0A0Q0TXK1</accession>
<dbReference type="OrthoDB" id="4422408at2"/>
<dbReference type="Proteomes" id="UP000050517">
    <property type="component" value="Unassembled WGS sequence"/>
</dbReference>
<keyword evidence="3" id="KW-1185">Reference proteome</keyword>
<comment type="caution">
    <text evidence="2">The sequence shown here is derived from an EMBL/GenBank/DDBJ whole genome shotgun (WGS) entry which is preliminary data.</text>
</comment>
<evidence type="ECO:0000256" key="1">
    <source>
        <dbReference type="SAM" id="Phobius"/>
    </source>
</evidence>
<keyword evidence="1" id="KW-1133">Transmembrane helix</keyword>
<name>A0A0Q0TXK1_9CORY</name>
<dbReference type="RefSeq" id="WP_055122898.1">
    <property type="nucleotide sequence ID" value="NZ_LKST01000003.1"/>
</dbReference>
<keyword evidence="1" id="KW-0472">Membrane</keyword>
<sequence>MSDLSAEAPRNPAARALVTGLDRAVRIQASTIEAYVGRLRRKHPQASTEEIQETLDKHFLRLVSGSGASAGGAAAIPGVGLLTGAAALSAESLVFLDAAAFYAVASAHAQGVDIHDPERRRMIVMMCLLGASGTAVVDALLPAGTDRLSIPSVSRLSGSALGQINNRLLRTVLNRTTKKMAGAWVGKLMPLGIGAVVGLLANRKIAKRMIRHTREALAELKA</sequence>
<dbReference type="STRING" id="1544416.Cocul_01823"/>
<reference evidence="2 3" key="1">
    <citation type="submission" date="2015-10" db="EMBL/GenBank/DDBJ databases">
        <title>Corynebacteirum lowii and Corynebacterium oculi species nova, derived from human clinical disease and and emended description of Corynebacterium mastiditis.</title>
        <authorList>
            <person name="Bernard K."/>
            <person name="Pacheco A.L."/>
            <person name="Mcdougall C."/>
            <person name="Burtx T."/>
            <person name="Weibe D."/>
            <person name="Tyler S."/>
            <person name="Olson A.B."/>
            <person name="Cnockaert M."/>
            <person name="Eguchi H."/>
            <person name="Kuwahara T."/>
            <person name="Nakayama-Imaohji H."/>
            <person name="Boudewijins M."/>
            <person name="Van Hoecke F."/>
            <person name="Bernier A.-M."/>
            <person name="Vandamme P."/>
        </authorList>
    </citation>
    <scope>NUCLEOTIDE SEQUENCE [LARGE SCALE GENOMIC DNA]</scope>
    <source>
        <strain evidence="2 3">NML 130210</strain>
    </source>
</reference>